<organism evidence="2 3">
    <name type="scientific">Pedobacter steynii</name>
    <dbReference type="NCBI Taxonomy" id="430522"/>
    <lineage>
        <taxon>Bacteria</taxon>
        <taxon>Pseudomonadati</taxon>
        <taxon>Bacteroidota</taxon>
        <taxon>Sphingobacteriia</taxon>
        <taxon>Sphingobacteriales</taxon>
        <taxon>Sphingobacteriaceae</taxon>
        <taxon>Pedobacter</taxon>
    </lineage>
</organism>
<dbReference type="Gene3D" id="1.20.120.450">
    <property type="entry name" value="dinb family like domain"/>
    <property type="match status" value="1"/>
</dbReference>
<dbReference type="Pfam" id="PF12867">
    <property type="entry name" value="DinB_2"/>
    <property type="match status" value="1"/>
</dbReference>
<dbReference type="Proteomes" id="UP000094313">
    <property type="component" value="Chromosome"/>
</dbReference>
<evidence type="ECO:0000313" key="3">
    <source>
        <dbReference type="Proteomes" id="UP000094313"/>
    </source>
</evidence>
<gene>
    <name evidence="2" type="ORF">BFS30_20225</name>
</gene>
<keyword evidence="3" id="KW-1185">Reference proteome</keyword>
<sequence>MPNENFPQIITLTKLRSAILKSVEQLNTEQLNRIPEGFNNNIIWNVAHLIASQQNLCYVKSGQEALVPDSFIQSYKPGSKPEKPVSAEEIEHIKALLISTTAQLEADLNTPKFDHYSAWVNSYGLELNNINDILSYLPLHESMHLGYIMALKHLV</sequence>
<evidence type="ECO:0000259" key="1">
    <source>
        <dbReference type="Pfam" id="PF12867"/>
    </source>
</evidence>
<proteinExistence type="predicted"/>
<protein>
    <recommendedName>
        <fullName evidence="1">DinB-like domain-containing protein</fullName>
    </recommendedName>
</protein>
<feature type="domain" description="DinB-like" evidence="1">
    <location>
        <begin position="12"/>
        <end position="148"/>
    </location>
</feature>
<dbReference type="AlphaFoldDB" id="A0A1D7QKU8"/>
<dbReference type="InterPro" id="IPR024775">
    <property type="entry name" value="DinB-like"/>
</dbReference>
<name>A0A1D7QKU8_9SPHI</name>
<dbReference type="EMBL" id="CP017141">
    <property type="protein sequence ID" value="AOM79288.1"/>
    <property type="molecule type" value="Genomic_DNA"/>
</dbReference>
<evidence type="ECO:0000313" key="2">
    <source>
        <dbReference type="EMBL" id="AOM79288.1"/>
    </source>
</evidence>
<accession>A0A1D7QKU8</accession>
<reference evidence="2 3" key="1">
    <citation type="submission" date="2016-08" db="EMBL/GenBank/DDBJ databases">
        <authorList>
            <person name="Seilhamer J.J."/>
        </authorList>
    </citation>
    <scope>NUCLEOTIDE SEQUENCE [LARGE SCALE GENOMIC DNA]</scope>
    <source>
        <strain evidence="2 3">DX4</strain>
    </source>
</reference>
<dbReference type="InterPro" id="IPR034660">
    <property type="entry name" value="DinB/YfiT-like"/>
</dbReference>
<dbReference type="SUPFAM" id="SSF109854">
    <property type="entry name" value="DinB/YfiT-like putative metalloenzymes"/>
    <property type="match status" value="1"/>
</dbReference>
<dbReference type="KEGG" id="psty:BFS30_20225"/>